<dbReference type="NCBIfam" id="TIGR00035">
    <property type="entry name" value="asp_race"/>
    <property type="match status" value="1"/>
</dbReference>
<dbReference type="Proteomes" id="UP001055153">
    <property type="component" value="Unassembled WGS sequence"/>
</dbReference>
<comment type="caution">
    <text evidence="3">The sequence shown here is derived from an EMBL/GenBank/DDBJ whole genome shotgun (WGS) entry which is preliminary data.</text>
</comment>
<evidence type="ECO:0000313" key="3">
    <source>
        <dbReference type="EMBL" id="GJD99490.1"/>
    </source>
</evidence>
<proteinExistence type="inferred from homology"/>
<reference evidence="3" key="1">
    <citation type="journal article" date="2021" name="Front. Microbiol.">
        <title>Comprehensive Comparative Genomics and Phenotyping of Methylobacterium Species.</title>
        <authorList>
            <person name="Alessa O."/>
            <person name="Ogura Y."/>
            <person name="Fujitani Y."/>
            <person name="Takami H."/>
            <person name="Hayashi T."/>
            <person name="Sahin N."/>
            <person name="Tani A."/>
        </authorList>
    </citation>
    <scope>NUCLEOTIDE SEQUENCE</scope>
    <source>
        <strain evidence="3">DSM 17168</strain>
    </source>
</reference>
<dbReference type="PANTHER" id="PTHR21198:SF7">
    <property type="entry name" value="ASPARTATE-GLUTAMATE RACEMASE FAMILY"/>
    <property type="match status" value="1"/>
</dbReference>
<dbReference type="SUPFAM" id="SSF53681">
    <property type="entry name" value="Aspartate/glutamate racemase"/>
    <property type="match status" value="2"/>
</dbReference>
<keyword evidence="2" id="KW-0413">Isomerase</keyword>
<evidence type="ECO:0000256" key="1">
    <source>
        <dbReference type="ARBA" id="ARBA00007847"/>
    </source>
</evidence>
<keyword evidence="4" id="KW-1185">Reference proteome</keyword>
<reference evidence="3" key="2">
    <citation type="submission" date="2021-08" db="EMBL/GenBank/DDBJ databases">
        <authorList>
            <person name="Tani A."/>
            <person name="Ola A."/>
            <person name="Ogura Y."/>
            <person name="Katsura K."/>
            <person name="Hayashi T."/>
        </authorList>
    </citation>
    <scope>NUCLEOTIDE SEQUENCE</scope>
    <source>
        <strain evidence="3">DSM 17168</strain>
    </source>
</reference>
<protein>
    <submittedName>
        <fullName evidence="3">Aspartate racemase</fullName>
    </submittedName>
</protein>
<gene>
    <name evidence="3" type="ORF">GMJLKIPL_1408</name>
</gene>
<dbReference type="Pfam" id="PF01177">
    <property type="entry name" value="Asp_Glu_race"/>
    <property type="match status" value="1"/>
</dbReference>
<dbReference type="Gene3D" id="3.40.50.1860">
    <property type="match status" value="2"/>
</dbReference>
<sequence length="237" mass="24437">MLGVLGGMGPMATVDFMAKVVRHTPAARDQDHIPMVVCSDTRIPDRGPAILGEGADPFPALRETLRRLEAAGATCIAIPCNTAHFWHAALQAESGVPILHIVDAVAAALDREQGGEIGLLATGGTLAAAIYPERLARRGFICRTPDAAGQAEVMRGIALVKAGELDEATAILRRQAEALVAAGCARVVMACTEIPVALGPVEGPLRAALVDATEALARACIRTCRAQADGSAAPLAA</sequence>
<name>A0ABQ4SAJ6_9HYPH</name>
<dbReference type="PANTHER" id="PTHR21198">
    <property type="entry name" value="GLUTAMATE RACEMASE"/>
    <property type="match status" value="1"/>
</dbReference>
<dbReference type="InterPro" id="IPR001920">
    <property type="entry name" value="Asp/Glu_race"/>
</dbReference>
<dbReference type="EMBL" id="BPQQ01000016">
    <property type="protein sequence ID" value="GJD99490.1"/>
    <property type="molecule type" value="Genomic_DNA"/>
</dbReference>
<dbReference type="RefSeq" id="WP_238234375.1">
    <property type="nucleotide sequence ID" value="NZ_BPQQ01000016.1"/>
</dbReference>
<accession>A0ABQ4SAJ6</accession>
<dbReference type="InterPro" id="IPR015942">
    <property type="entry name" value="Asp/Glu/hydantoin_racemase"/>
</dbReference>
<comment type="similarity">
    <text evidence="1">Belongs to the aspartate/glutamate racemases family.</text>
</comment>
<dbReference type="InterPro" id="IPR004380">
    <property type="entry name" value="Asp_race"/>
</dbReference>
<evidence type="ECO:0000313" key="4">
    <source>
        <dbReference type="Proteomes" id="UP001055153"/>
    </source>
</evidence>
<evidence type="ECO:0000256" key="2">
    <source>
        <dbReference type="ARBA" id="ARBA00023235"/>
    </source>
</evidence>
<organism evidence="3 4">
    <name type="scientific">Methylobacterium isbiliense</name>
    <dbReference type="NCBI Taxonomy" id="315478"/>
    <lineage>
        <taxon>Bacteria</taxon>
        <taxon>Pseudomonadati</taxon>
        <taxon>Pseudomonadota</taxon>
        <taxon>Alphaproteobacteria</taxon>
        <taxon>Hyphomicrobiales</taxon>
        <taxon>Methylobacteriaceae</taxon>
        <taxon>Methylobacterium</taxon>
    </lineage>
</organism>